<evidence type="ECO:0000256" key="9">
    <source>
        <dbReference type="ARBA" id="ARBA00022701"/>
    </source>
</evidence>
<sequence length="138" mass="14958">MITPGVTGGSSIRQPGGHHAISQQQSSALAARIASKKAELDNLKQLRDLSSVLSKQMQILEDKIVTLKDGTEAVACVLSNWNNVLRAISMASSLVKPPRPKEPTMRNSSAIDEEIMQDDSRLPSTLVRIPAENINDND</sequence>
<dbReference type="PANTHER" id="PTHR28036">
    <property type="entry name" value="DASH COMPLEX SUBUNIT DAD2"/>
    <property type="match status" value="1"/>
</dbReference>
<evidence type="ECO:0000256" key="2">
    <source>
        <dbReference type="ARBA" id="ARBA00004186"/>
    </source>
</evidence>
<proteinExistence type="inferred from homology"/>
<evidence type="ECO:0000256" key="1">
    <source>
        <dbReference type="ARBA" id="ARBA00004123"/>
    </source>
</evidence>
<evidence type="ECO:0000256" key="12">
    <source>
        <dbReference type="ARBA" id="ARBA00022838"/>
    </source>
</evidence>
<evidence type="ECO:0000256" key="6">
    <source>
        <dbReference type="ARBA" id="ARBA00022454"/>
    </source>
</evidence>
<evidence type="ECO:0000313" key="21">
    <source>
        <dbReference type="Proteomes" id="UP000266188"/>
    </source>
</evidence>
<keyword evidence="10" id="KW-0498">Mitosis</keyword>
<dbReference type="GO" id="GO:0005874">
    <property type="term" value="C:microtubule"/>
    <property type="evidence" value="ECO:0007669"/>
    <property type="project" value="UniProtKB-KW"/>
</dbReference>
<keyword evidence="13" id="KW-0206">Cytoskeleton</keyword>
<dbReference type="InterPro" id="IPR013963">
    <property type="entry name" value="DASH_Dad2"/>
</dbReference>
<keyword evidence="12" id="KW-0995">Kinetochore</keyword>
<keyword evidence="8" id="KW-0132">Cell division</keyword>
<keyword evidence="14" id="KW-0539">Nucleus</keyword>
<evidence type="ECO:0000256" key="4">
    <source>
        <dbReference type="ARBA" id="ARBA00005501"/>
    </source>
</evidence>
<evidence type="ECO:0000256" key="16">
    <source>
        <dbReference type="ARBA" id="ARBA00023328"/>
    </source>
</evidence>
<dbReference type="Proteomes" id="UP000266188">
    <property type="component" value="Unassembled WGS sequence"/>
</dbReference>
<evidence type="ECO:0000256" key="15">
    <source>
        <dbReference type="ARBA" id="ARBA00023306"/>
    </source>
</evidence>
<evidence type="ECO:0000256" key="18">
    <source>
        <dbReference type="SAM" id="Coils"/>
    </source>
</evidence>
<dbReference type="GO" id="GO:0051301">
    <property type="term" value="P:cell division"/>
    <property type="evidence" value="ECO:0007669"/>
    <property type="project" value="UniProtKB-KW"/>
</dbReference>
<name>A0A3A2ZR22_9EURO</name>
<dbReference type="EMBL" id="MVGC01000042">
    <property type="protein sequence ID" value="RJE25622.1"/>
    <property type="molecule type" value="Genomic_DNA"/>
</dbReference>
<evidence type="ECO:0000256" key="5">
    <source>
        <dbReference type="ARBA" id="ARBA00020260"/>
    </source>
</evidence>
<comment type="caution">
    <text evidence="20">The sequence shown here is derived from an EMBL/GenBank/DDBJ whole genome shotgun (WGS) entry which is preliminary data.</text>
</comment>
<dbReference type="OrthoDB" id="3230169at2759"/>
<keyword evidence="21" id="KW-1185">Reference proteome</keyword>
<evidence type="ECO:0000256" key="3">
    <source>
        <dbReference type="ARBA" id="ARBA00004629"/>
    </source>
</evidence>
<evidence type="ECO:0000256" key="7">
    <source>
        <dbReference type="ARBA" id="ARBA00022490"/>
    </source>
</evidence>
<feature type="region of interest" description="Disordered" evidence="19">
    <location>
        <begin position="1"/>
        <end position="25"/>
    </location>
</feature>
<dbReference type="AlphaFoldDB" id="A0A3A2ZR22"/>
<evidence type="ECO:0000256" key="11">
    <source>
        <dbReference type="ARBA" id="ARBA00022829"/>
    </source>
</evidence>
<organism evidence="20 21">
    <name type="scientific">Aspergillus sclerotialis</name>
    <dbReference type="NCBI Taxonomy" id="2070753"/>
    <lineage>
        <taxon>Eukaryota</taxon>
        <taxon>Fungi</taxon>
        <taxon>Dikarya</taxon>
        <taxon>Ascomycota</taxon>
        <taxon>Pezizomycotina</taxon>
        <taxon>Eurotiomycetes</taxon>
        <taxon>Eurotiomycetidae</taxon>
        <taxon>Eurotiales</taxon>
        <taxon>Aspergillaceae</taxon>
        <taxon>Aspergillus</taxon>
        <taxon>Aspergillus subgen. Polypaecilum</taxon>
    </lineage>
</organism>
<keyword evidence="16" id="KW-0137">Centromere</keyword>
<dbReference type="GO" id="GO:0042729">
    <property type="term" value="C:DASH complex"/>
    <property type="evidence" value="ECO:0007669"/>
    <property type="project" value="InterPro"/>
</dbReference>
<keyword evidence="18" id="KW-0175">Coiled coil</keyword>
<evidence type="ECO:0000256" key="19">
    <source>
        <dbReference type="SAM" id="MobiDB-lite"/>
    </source>
</evidence>
<accession>A0A3A2ZR22</accession>
<protein>
    <recommendedName>
        <fullName evidence="5">DASH complex subunit DAD2</fullName>
    </recommendedName>
    <alternativeName>
        <fullName evidence="17">Outer kinetochore protein DAD2</fullName>
    </alternativeName>
</protein>
<gene>
    <name evidence="20" type="ORF">PHISCL_02015</name>
</gene>
<evidence type="ECO:0000256" key="17">
    <source>
        <dbReference type="ARBA" id="ARBA00030568"/>
    </source>
</evidence>
<reference evidence="21" key="1">
    <citation type="submission" date="2017-02" db="EMBL/GenBank/DDBJ databases">
        <authorList>
            <person name="Tafer H."/>
            <person name="Lopandic K."/>
        </authorList>
    </citation>
    <scope>NUCLEOTIDE SEQUENCE [LARGE SCALE GENOMIC DNA]</scope>
    <source>
        <strain evidence="21">CBS 366.77</strain>
    </source>
</reference>
<dbReference type="STRING" id="2070753.A0A3A2ZR22"/>
<keyword evidence="6" id="KW-0158">Chromosome</keyword>
<dbReference type="GO" id="GO:0000278">
    <property type="term" value="P:mitotic cell cycle"/>
    <property type="evidence" value="ECO:0007669"/>
    <property type="project" value="InterPro"/>
</dbReference>
<feature type="coiled-coil region" evidence="18">
    <location>
        <begin position="26"/>
        <end position="63"/>
    </location>
</feature>
<dbReference type="GO" id="GO:0044732">
    <property type="term" value="C:mitotic spindle pole body"/>
    <property type="evidence" value="ECO:0007669"/>
    <property type="project" value="TreeGrafter"/>
</dbReference>
<dbReference type="PANTHER" id="PTHR28036:SF1">
    <property type="entry name" value="DASH COMPLEX SUBUNIT DAD2"/>
    <property type="match status" value="1"/>
</dbReference>
<evidence type="ECO:0000256" key="10">
    <source>
        <dbReference type="ARBA" id="ARBA00022776"/>
    </source>
</evidence>
<dbReference type="GO" id="GO:1990023">
    <property type="term" value="C:mitotic spindle midzone"/>
    <property type="evidence" value="ECO:0007669"/>
    <property type="project" value="TreeGrafter"/>
</dbReference>
<keyword evidence="9" id="KW-0493">Microtubule</keyword>
<evidence type="ECO:0000256" key="8">
    <source>
        <dbReference type="ARBA" id="ARBA00022618"/>
    </source>
</evidence>
<evidence type="ECO:0000256" key="14">
    <source>
        <dbReference type="ARBA" id="ARBA00023242"/>
    </source>
</evidence>
<evidence type="ECO:0000313" key="20">
    <source>
        <dbReference type="EMBL" id="RJE25622.1"/>
    </source>
</evidence>
<keyword evidence="7" id="KW-0963">Cytoplasm</keyword>
<keyword evidence="15" id="KW-0131">Cell cycle</keyword>
<evidence type="ECO:0000256" key="13">
    <source>
        <dbReference type="ARBA" id="ARBA00023212"/>
    </source>
</evidence>
<dbReference type="GO" id="GO:0008608">
    <property type="term" value="P:attachment of spindle microtubules to kinetochore"/>
    <property type="evidence" value="ECO:0007669"/>
    <property type="project" value="TreeGrafter"/>
</dbReference>
<keyword evidence="11" id="KW-0159">Chromosome partition</keyword>
<dbReference type="Pfam" id="PF08654">
    <property type="entry name" value="DASH_Dad2"/>
    <property type="match status" value="1"/>
</dbReference>
<comment type="similarity">
    <text evidence="4">Belongs to the DASH complex DAD2 family.</text>
</comment>
<comment type="subcellular location">
    <subcellularLocation>
        <location evidence="3">Chromosome</location>
        <location evidence="3">Centromere</location>
        <location evidence="3">Kinetochore</location>
    </subcellularLocation>
    <subcellularLocation>
        <location evidence="2">Cytoplasm</location>
        <location evidence="2">Cytoskeleton</location>
        <location evidence="2">Spindle</location>
    </subcellularLocation>
    <subcellularLocation>
        <location evidence="1">Nucleus</location>
    </subcellularLocation>
</comment>